<reference evidence="1 2" key="1">
    <citation type="journal article" date="2018" name="Evol. Lett.">
        <title>Horizontal gene cluster transfer increased hallucinogenic mushroom diversity.</title>
        <authorList>
            <person name="Reynolds H.T."/>
            <person name="Vijayakumar V."/>
            <person name="Gluck-Thaler E."/>
            <person name="Korotkin H.B."/>
            <person name="Matheny P.B."/>
            <person name="Slot J.C."/>
        </authorList>
    </citation>
    <scope>NUCLEOTIDE SEQUENCE [LARGE SCALE GENOMIC DNA]</scope>
    <source>
        <strain evidence="1 2">2629</strain>
    </source>
</reference>
<keyword evidence="2" id="KW-1185">Reference proteome</keyword>
<gene>
    <name evidence="1" type="ORF">CVT24_005380</name>
</gene>
<name>A0A409Y8R0_9AGAR</name>
<organism evidence="1 2">
    <name type="scientific">Panaeolus cyanescens</name>
    <dbReference type="NCBI Taxonomy" id="181874"/>
    <lineage>
        <taxon>Eukaryota</taxon>
        <taxon>Fungi</taxon>
        <taxon>Dikarya</taxon>
        <taxon>Basidiomycota</taxon>
        <taxon>Agaricomycotina</taxon>
        <taxon>Agaricomycetes</taxon>
        <taxon>Agaricomycetidae</taxon>
        <taxon>Agaricales</taxon>
        <taxon>Agaricineae</taxon>
        <taxon>Galeropsidaceae</taxon>
        <taxon>Panaeolus</taxon>
    </lineage>
</organism>
<accession>A0A409Y8R0</accession>
<dbReference type="InParanoid" id="A0A409Y8R0"/>
<dbReference type="AlphaFoldDB" id="A0A409Y8R0"/>
<dbReference type="OrthoDB" id="2745898at2759"/>
<evidence type="ECO:0000313" key="1">
    <source>
        <dbReference type="EMBL" id="PPQ99397.1"/>
    </source>
</evidence>
<proteinExistence type="predicted"/>
<dbReference type="EMBL" id="NHTK01001359">
    <property type="protein sequence ID" value="PPQ99397.1"/>
    <property type="molecule type" value="Genomic_DNA"/>
</dbReference>
<dbReference type="Proteomes" id="UP000284842">
    <property type="component" value="Unassembled WGS sequence"/>
</dbReference>
<sequence length="533" mass="60120">MASNASCVTIHKKRNMAFPLEVFSLIITNFVTASISKDGSEATVRVLRTLRFVSKTFNQLCEPHLVRNITIPVSQSGSQHAISASALIKANPSLAKLPRTITLSARGAKVADFLLEGAFDEAGPAIEHILSLPNIQHLRIDWGTTPRRTLPCGSNISEAKRHQANVELVAVNPARITQYFTASNGLNTLSISGVKDLPLLQIILIPNLMTLEIKHCTATISLLEAPASDGMAVKIKKGKALSSIKHFTAEHVKIVSPIHIARFFPDVETIYLKEAKWDSFTYCYDLTSEWSSLITNTGILTNSHWMLYPKLTKLSSMGAVEFDVVVNQESDIRQLPVLKELELQQKEKWDLKYYEAIYDQLVCLEVLKIGGDLPTKSYYKTDLSWYALRRVVKQTRHTLKEIHIAQYDLKGFSETGIEVLHDALNSVKGDNVLEVLRLDLSFQLPSLEEFRRNHHTQWRRLESLLVEDKEDFPYLKEVEILVCLKLVTSVLRKEEEGSLKGFLQEPLWQLLTCPRYTVTCKVKVDVKLEKADA</sequence>
<evidence type="ECO:0000313" key="2">
    <source>
        <dbReference type="Proteomes" id="UP000284842"/>
    </source>
</evidence>
<evidence type="ECO:0008006" key="3">
    <source>
        <dbReference type="Google" id="ProtNLM"/>
    </source>
</evidence>
<protein>
    <recommendedName>
        <fullName evidence="3">F-box domain-containing protein</fullName>
    </recommendedName>
</protein>
<comment type="caution">
    <text evidence="1">The sequence shown here is derived from an EMBL/GenBank/DDBJ whole genome shotgun (WGS) entry which is preliminary data.</text>
</comment>